<evidence type="ECO:0000256" key="3">
    <source>
        <dbReference type="ARBA" id="ARBA00022723"/>
    </source>
</evidence>
<dbReference type="EMBL" id="AAFI02000026">
    <property type="protein sequence ID" value="EAL67911.1"/>
    <property type="molecule type" value="Genomic_DNA"/>
</dbReference>
<dbReference type="HOGENOM" id="CLU_055016_1_0_1"/>
<dbReference type="eggNOG" id="KOG1734">
    <property type="taxonomic scope" value="Eukaryota"/>
</dbReference>
<comment type="subcellular location">
    <subcellularLocation>
        <location evidence="1">Membrane</location>
        <topology evidence="1">Multi-pass membrane protein</topology>
    </subcellularLocation>
</comment>
<dbReference type="PROSITE" id="PS50089">
    <property type="entry name" value="ZF_RING_2"/>
    <property type="match status" value="1"/>
</dbReference>
<dbReference type="Pfam" id="PF13639">
    <property type="entry name" value="zf-RING_2"/>
    <property type="match status" value="1"/>
</dbReference>
<dbReference type="PANTHER" id="PTHR13407:SF0">
    <property type="entry name" value="FI05221P"/>
    <property type="match status" value="1"/>
</dbReference>
<accession>Q54XG6</accession>
<gene>
    <name evidence="10" type="ORF">DDB_G0278979</name>
</gene>
<dbReference type="GO" id="GO:0005789">
    <property type="term" value="C:endoplasmic reticulum membrane"/>
    <property type="evidence" value="ECO:0000318"/>
    <property type="project" value="GO_Central"/>
</dbReference>
<feature type="domain" description="RING-type" evidence="9">
    <location>
        <begin position="207"/>
        <end position="304"/>
    </location>
</feature>
<dbReference type="KEGG" id="ddi:DDB_G0278979"/>
<evidence type="ECO:0000256" key="8">
    <source>
        <dbReference type="SAM" id="Phobius"/>
    </source>
</evidence>
<dbReference type="Proteomes" id="UP000002195">
    <property type="component" value="Unassembled WGS sequence"/>
</dbReference>
<dbReference type="GO" id="GO:0036503">
    <property type="term" value="P:ERAD pathway"/>
    <property type="evidence" value="ECO:0000318"/>
    <property type="project" value="GO_Central"/>
</dbReference>
<dbReference type="dictyBase" id="DDB_G0278979"/>
<evidence type="ECO:0000256" key="4">
    <source>
        <dbReference type="ARBA" id="ARBA00022989"/>
    </source>
</evidence>
<keyword evidence="3" id="KW-0479">Metal-binding</keyword>
<evidence type="ECO:0000256" key="5">
    <source>
        <dbReference type="ARBA" id="ARBA00023136"/>
    </source>
</evidence>
<feature type="transmembrane region" description="Helical" evidence="8">
    <location>
        <begin position="132"/>
        <end position="156"/>
    </location>
</feature>
<dbReference type="PhylomeDB" id="Q54XG6"/>
<keyword evidence="6" id="KW-0862">Zinc</keyword>
<feature type="compositionally biased region" description="Low complexity" evidence="7">
    <location>
        <begin position="9"/>
        <end position="18"/>
    </location>
</feature>
<evidence type="ECO:0000256" key="1">
    <source>
        <dbReference type="ARBA" id="ARBA00004141"/>
    </source>
</evidence>
<evidence type="ECO:0000259" key="9">
    <source>
        <dbReference type="PROSITE" id="PS50089"/>
    </source>
</evidence>
<evidence type="ECO:0000313" key="11">
    <source>
        <dbReference type="Proteomes" id="UP000002195"/>
    </source>
</evidence>
<name>Q54XG6_DICDI</name>
<dbReference type="PaxDb" id="44689-DDB0215276"/>
<dbReference type="FunCoup" id="Q54XG6">
    <property type="interactions" value="249"/>
</dbReference>
<dbReference type="CDD" id="cd16475">
    <property type="entry name" value="RING-H2_RNF121-like"/>
    <property type="match status" value="1"/>
</dbReference>
<keyword evidence="6" id="KW-0863">Zinc-finger</keyword>
<comment type="caution">
    <text evidence="10">The sequence shown here is derived from an EMBL/GenBank/DDBJ whole genome shotgun (WGS) entry which is preliminary data.</text>
</comment>
<dbReference type="AlphaFoldDB" id="Q54XG6"/>
<keyword evidence="11" id="KW-1185">Reference proteome</keyword>
<keyword evidence="2 8" id="KW-0812">Transmembrane</keyword>
<evidence type="ECO:0000313" key="10">
    <source>
        <dbReference type="EMBL" id="EAL67911.1"/>
    </source>
</evidence>
<keyword evidence="5 8" id="KW-0472">Membrane</keyword>
<dbReference type="SMART" id="SM00184">
    <property type="entry name" value="RING"/>
    <property type="match status" value="1"/>
</dbReference>
<dbReference type="GO" id="GO:0061630">
    <property type="term" value="F:ubiquitin protein ligase activity"/>
    <property type="evidence" value="ECO:0000318"/>
    <property type="project" value="GO_Central"/>
</dbReference>
<evidence type="ECO:0000256" key="6">
    <source>
        <dbReference type="PROSITE-ProRule" id="PRU00175"/>
    </source>
</evidence>
<dbReference type="GO" id="GO:0008270">
    <property type="term" value="F:zinc ion binding"/>
    <property type="evidence" value="ECO:0007669"/>
    <property type="project" value="UniProtKB-KW"/>
</dbReference>
<feature type="region of interest" description="Disordered" evidence="7">
    <location>
        <begin position="1"/>
        <end position="30"/>
    </location>
</feature>
<reference evidence="10 11" key="1">
    <citation type="journal article" date="2005" name="Nature">
        <title>The genome of the social amoeba Dictyostelium discoideum.</title>
        <authorList>
            <consortium name="The Dictyostelium discoideum Sequencing Consortium"/>
            <person name="Eichinger L."/>
            <person name="Pachebat J.A."/>
            <person name="Glockner G."/>
            <person name="Rajandream M.A."/>
            <person name="Sucgang R."/>
            <person name="Berriman M."/>
            <person name="Song J."/>
            <person name="Olsen R."/>
            <person name="Szafranski K."/>
            <person name="Xu Q."/>
            <person name="Tunggal B."/>
            <person name="Kummerfeld S."/>
            <person name="Madera M."/>
            <person name="Konfortov B.A."/>
            <person name="Rivero F."/>
            <person name="Bankier A.T."/>
            <person name="Lehmann R."/>
            <person name="Hamlin N."/>
            <person name="Davies R."/>
            <person name="Gaudet P."/>
            <person name="Fey P."/>
            <person name="Pilcher K."/>
            <person name="Chen G."/>
            <person name="Saunders D."/>
            <person name="Sodergren E."/>
            <person name="Davis P."/>
            <person name="Kerhornou A."/>
            <person name="Nie X."/>
            <person name="Hall N."/>
            <person name="Anjard C."/>
            <person name="Hemphill L."/>
            <person name="Bason N."/>
            <person name="Farbrother P."/>
            <person name="Desany B."/>
            <person name="Just E."/>
            <person name="Morio T."/>
            <person name="Rost R."/>
            <person name="Churcher C."/>
            <person name="Cooper J."/>
            <person name="Haydock S."/>
            <person name="van Driessche N."/>
            <person name="Cronin A."/>
            <person name="Goodhead I."/>
            <person name="Muzny D."/>
            <person name="Mourier T."/>
            <person name="Pain A."/>
            <person name="Lu M."/>
            <person name="Harper D."/>
            <person name="Lindsay R."/>
            <person name="Hauser H."/>
            <person name="James K."/>
            <person name="Quiles M."/>
            <person name="Madan Babu M."/>
            <person name="Saito T."/>
            <person name="Buchrieser C."/>
            <person name="Wardroper A."/>
            <person name="Felder M."/>
            <person name="Thangavelu M."/>
            <person name="Johnson D."/>
            <person name="Knights A."/>
            <person name="Loulseged H."/>
            <person name="Mungall K."/>
            <person name="Oliver K."/>
            <person name="Price C."/>
            <person name="Quail M.A."/>
            <person name="Urushihara H."/>
            <person name="Hernandez J."/>
            <person name="Rabbinowitsch E."/>
            <person name="Steffen D."/>
            <person name="Sanders M."/>
            <person name="Ma J."/>
            <person name="Kohara Y."/>
            <person name="Sharp S."/>
            <person name="Simmonds M."/>
            <person name="Spiegler S."/>
            <person name="Tivey A."/>
            <person name="Sugano S."/>
            <person name="White B."/>
            <person name="Walker D."/>
            <person name="Woodward J."/>
            <person name="Winckler T."/>
            <person name="Tanaka Y."/>
            <person name="Shaulsky G."/>
            <person name="Schleicher M."/>
            <person name="Weinstock G."/>
            <person name="Rosenthal A."/>
            <person name="Cox E.C."/>
            <person name="Chisholm R.L."/>
            <person name="Gibbs R."/>
            <person name="Loomis W.F."/>
            <person name="Platzer M."/>
            <person name="Kay R.R."/>
            <person name="Williams J."/>
            <person name="Dear P.H."/>
            <person name="Noegel A.A."/>
            <person name="Barrell B."/>
            <person name="Kuspa A."/>
        </authorList>
    </citation>
    <scope>NUCLEOTIDE SEQUENCE [LARGE SCALE GENOMIC DNA]</scope>
    <source>
        <strain evidence="10 11">AX4</strain>
    </source>
</reference>
<dbReference type="VEuPathDB" id="AmoebaDB:DDB_G0278979"/>
<dbReference type="RefSeq" id="XP_641884.1">
    <property type="nucleotide sequence ID" value="XM_636792.1"/>
</dbReference>
<dbReference type="InterPro" id="IPR001841">
    <property type="entry name" value="Znf_RING"/>
</dbReference>
<dbReference type="SUPFAM" id="SSF57850">
    <property type="entry name" value="RING/U-box"/>
    <property type="match status" value="1"/>
</dbReference>
<dbReference type="InterPro" id="IPR013083">
    <property type="entry name" value="Znf_RING/FYVE/PHD"/>
</dbReference>
<organism evidence="10 11">
    <name type="scientific">Dictyostelium discoideum</name>
    <name type="common">Social amoeba</name>
    <dbReference type="NCBI Taxonomy" id="44689"/>
    <lineage>
        <taxon>Eukaryota</taxon>
        <taxon>Amoebozoa</taxon>
        <taxon>Evosea</taxon>
        <taxon>Eumycetozoa</taxon>
        <taxon>Dictyostelia</taxon>
        <taxon>Dictyosteliales</taxon>
        <taxon>Dictyosteliaceae</taxon>
        <taxon>Dictyostelium</taxon>
    </lineage>
</organism>
<dbReference type="Gene3D" id="3.30.40.10">
    <property type="entry name" value="Zinc/RING finger domain, C3HC4 (zinc finger)"/>
    <property type="match status" value="1"/>
</dbReference>
<proteinExistence type="predicted"/>
<evidence type="ECO:0000256" key="7">
    <source>
        <dbReference type="SAM" id="MobiDB-lite"/>
    </source>
</evidence>
<dbReference type="InterPro" id="IPR040176">
    <property type="entry name" value="RNF121/RNF175"/>
</dbReference>
<dbReference type="GeneID" id="8621810"/>
<dbReference type="OMA" id="PYWERTH"/>
<protein>
    <recommendedName>
        <fullName evidence="9">RING-type domain-containing protein</fullName>
    </recommendedName>
</protein>
<dbReference type="GO" id="GO:0000139">
    <property type="term" value="C:Golgi membrane"/>
    <property type="evidence" value="ECO:0000318"/>
    <property type="project" value="GO_Central"/>
</dbReference>
<dbReference type="PANTHER" id="PTHR13407">
    <property type="entry name" value="RNF121 PROTEIN"/>
    <property type="match status" value="1"/>
</dbReference>
<feature type="transmembrane region" description="Helical" evidence="8">
    <location>
        <begin position="93"/>
        <end position="112"/>
    </location>
</feature>
<evidence type="ECO:0000256" key="2">
    <source>
        <dbReference type="ARBA" id="ARBA00022692"/>
    </source>
</evidence>
<dbReference type="InParanoid" id="Q54XG6"/>
<sequence>MKVEQHQVNNNNNNNNNNHQNIPHPRDEKLHPHVNDPGHADFDTMITIVIAVVVIILQLLLFIWKTKYNRSFVKVSLVGIWLFPLAFSLYNGYIRMICIWSCFTSVLGYLYFLSTRQPLSRKTPKIVFTWFYLIYIFSFCLSLFAGFLIFFNIFALSFDARLTLLSYGLYIGLLGRDFAEVCSDRIASILGLGASRLPFTQIPDNYCAICTTNLKPIGSTSSNNSLLISDMADNTNNVNNNNNNKNNNINGVDQKKEIEKKVDKIMNFVFSEKPIKLPCNHMFHEWCIRGWMLVGKKNTCPHCNEKVDFKTLSENPWQKNSSIWGTLLDSVRHLIVWNPILIGIANVIINLSHKY</sequence>
<feature type="transmembrane region" description="Helical" evidence="8">
    <location>
        <begin position="45"/>
        <end position="64"/>
    </location>
</feature>
<feature type="transmembrane region" description="Helical" evidence="8">
    <location>
        <begin position="71"/>
        <end position="87"/>
    </location>
</feature>
<dbReference type="PRO" id="PR:Q54XG6"/>
<keyword evidence="4 8" id="KW-1133">Transmembrane helix</keyword>